<reference evidence="1 2" key="1">
    <citation type="submission" date="2020-07" db="EMBL/GenBank/DDBJ databases">
        <title>Novel species isolated from subtropical streams in China.</title>
        <authorList>
            <person name="Lu H."/>
        </authorList>
    </citation>
    <scope>NUCLEOTIDE SEQUENCE [LARGE SCALE GENOMIC DNA]</scope>
    <source>
        <strain evidence="1 2">LX47W</strain>
    </source>
</reference>
<protein>
    <submittedName>
        <fullName evidence="1">Type VI secretion system baseplate subunit TssF</fullName>
    </submittedName>
</protein>
<evidence type="ECO:0000313" key="1">
    <source>
        <dbReference type="EMBL" id="MBA5688181.1"/>
    </source>
</evidence>
<comment type="caution">
    <text evidence="1">The sequence shown here is derived from an EMBL/GenBank/DDBJ whole genome shotgun (WGS) entry which is preliminary data.</text>
</comment>
<dbReference type="RefSeq" id="WP_182154015.1">
    <property type="nucleotide sequence ID" value="NZ_JACEZU010000006.1"/>
</dbReference>
<dbReference type="NCBIfam" id="TIGR03359">
    <property type="entry name" value="VI_chp_6"/>
    <property type="match status" value="1"/>
</dbReference>
<dbReference type="PIRSF" id="PIRSF028304">
    <property type="entry name" value="UCP028304"/>
    <property type="match status" value="1"/>
</dbReference>
<dbReference type="AlphaFoldDB" id="A0A7W2FAL2"/>
<dbReference type="PANTHER" id="PTHR35370">
    <property type="entry name" value="CYTOPLASMIC PROTEIN-RELATED-RELATED"/>
    <property type="match status" value="1"/>
</dbReference>
<sequence length="611" mass="67387">MKKLRTYYERELGAQLGFNQEFAARFPAQGSRLGMVDGANGDPHIERFIQANALSNARIAKLIDDSDGKLTEALLGVNYPQYVRPLPASAIVCADTAASVETMTAATIIPPAAMMSARTPEGESCKFQTAFPLQLTPLRLSKVTFHASIHPPPALRRPAAVTSALSVEIESKAATMGLDRLKLDYWRLYIDAEPSLCAQIRDVLFMHVACAYIALDDGTWITLDAVPIKPVGFEAGQMLLPAAASAHPAYQLLTEYFGYGEKFNFFDVEWPMLAHHVRAPCQRLTLHLGLTGVAADSDIARRLATLTQKHFVPGCTPVINLFKRSACPIELNHTATDYPLMPDAHPVAAYDIYSVDKVCAIQDGPNGQALAEFRPYYAMRHGEGDGERGRYYLVRRDPLKALSDPGHDLRIALVDLALDPLAMGDACVSIDLTCTNRDLPSRLRPGGSDSDLALERAPDGSPLRLLRKPTRQHRFSADAHWRLIAHLSLNYCSLAQGGLNYLKEMLALYDITQSPVAQRQIAGITALEHRQARVWLRDHGRSALVHGIEVRLTLDEDAFAGSGMHVFVQVLDHFFGLYVHLNSFTQLTVLSHTNGRELIRCKPRNGAQQLV</sequence>
<dbReference type="PANTHER" id="PTHR35370:SF1">
    <property type="entry name" value="TYPE VI SECRETION SYSTEM COMPONENT TSSF1"/>
    <property type="match status" value="1"/>
</dbReference>
<dbReference type="EMBL" id="JACEZU010000006">
    <property type="protein sequence ID" value="MBA5688181.1"/>
    <property type="molecule type" value="Genomic_DNA"/>
</dbReference>
<gene>
    <name evidence="1" type="primary">tssF</name>
    <name evidence="1" type="ORF">H3H39_14120</name>
</gene>
<dbReference type="Proteomes" id="UP000573499">
    <property type="component" value="Unassembled WGS sequence"/>
</dbReference>
<keyword evidence="2" id="KW-1185">Reference proteome</keyword>
<organism evidence="1 2">
    <name type="scientific">Rugamonas apoptosis</name>
    <dbReference type="NCBI Taxonomy" id="2758570"/>
    <lineage>
        <taxon>Bacteria</taxon>
        <taxon>Pseudomonadati</taxon>
        <taxon>Pseudomonadota</taxon>
        <taxon>Betaproteobacteria</taxon>
        <taxon>Burkholderiales</taxon>
        <taxon>Oxalobacteraceae</taxon>
        <taxon>Telluria group</taxon>
        <taxon>Rugamonas</taxon>
    </lineage>
</organism>
<proteinExistence type="predicted"/>
<accession>A0A7W2FAL2</accession>
<dbReference type="InterPro" id="IPR010272">
    <property type="entry name" value="T6SS_TssF"/>
</dbReference>
<evidence type="ECO:0000313" key="2">
    <source>
        <dbReference type="Proteomes" id="UP000573499"/>
    </source>
</evidence>
<name>A0A7W2FAL2_9BURK</name>
<dbReference type="Pfam" id="PF05947">
    <property type="entry name" value="T6SS_TssF"/>
    <property type="match status" value="1"/>
</dbReference>